<evidence type="ECO:0000256" key="8">
    <source>
        <dbReference type="SAM" id="MobiDB-lite"/>
    </source>
</evidence>
<comment type="similarity">
    <text evidence="2">Belongs to the peptidase C19 family.</text>
</comment>
<dbReference type="PANTHER" id="PTHR24006">
    <property type="entry name" value="UBIQUITIN CARBOXYL-TERMINAL HYDROLASE"/>
    <property type="match status" value="1"/>
</dbReference>
<evidence type="ECO:0000313" key="11">
    <source>
        <dbReference type="Proteomes" id="UP000179807"/>
    </source>
</evidence>
<evidence type="ECO:0000256" key="6">
    <source>
        <dbReference type="ARBA" id="ARBA00022801"/>
    </source>
</evidence>
<reference evidence="10" key="1">
    <citation type="submission" date="2016-10" db="EMBL/GenBank/DDBJ databases">
        <authorList>
            <person name="Benchimol M."/>
            <person name="Almeida L.G."/>
            <person name="Vasconcelos A.T."/>
            <person name="Perreira-Neves A."/>
            <person name="Rosa I.A."/>
            <person name="Tasca T."/>
            <person name="Bogo M.R."/>
            <person name="de Souza W."/>
        </authorList>
    </citation>
    <scope>NUCLEOTIDE SEQUENCE [LARGE SCALE GENOMIC DNA]</scope>
    <source>
        <strain evidence="10">K</strain>
    </source>
</reference>
<dbReference type="InterPro" id="IPR029346">
    <property type="entry name" value="USP_C"/>
</dbReference>
<evidence type="ECO:0000256" key="4">
    <source>
        <dbReference type="ARBA" id="ARBA00022670"/>
    </source>
</evidence>
<dbReference type="AlphaFoldDB" id="A0A1J4JRQ8"/>
<dbReference type="Pfam" id="PF14533">
    <property type="entry name" value="USP7_C2"/>
    <property type="match status" value="1"/>
</dbReference>
<dbReference type="PROSITE" id="PS00972">
    <property type="entry name" value="USP_1"/>
    <property type="match status" value="1"/>
</dbReference>
<dbReference type="EC" id="3.4.19.12" evidence="3"/>
<dbReference type="InterPro" id="IPR038765">
    <property type="entry name" value="Papain-like_cys_pep_sf"/>
</dbReference>
<evidence type="ECO:0000256" key="2">
    <source>
        <dbReference type="ARBA" id="ARBA00009085"/>
    </source>
</evidence>
<feature type="region of interest" description="Disordered" evidence="8">
    <location>
        <begin position="1"/>
        <end position="29"/>
    </location>
</feature>
<name>A0A1J4JRQ8_9EUKA</name>
<evidence type="ECO:0000256" key="3">
    <source>
        <dbReference type="ARBA" id="ARBA00012759"/>
    </source>
</evidence>
<dbReference type="GO" id="GO:0005829">
    <property type="term" value="C:cytosol"/>
    <property type="evidence" value="ECO:0007669"/>
    <property type="project" value="TreeGrafter"/>
</dbReference>
<comment type="caution">
    <text evidence="10">The sequence shown here is derived from an EMBL/GenBank/DDBJ whole genome shotgun (WGS) entry which is preliminary data.</text>
</comment>
<keyword evidence="11" id="KW-1185">Reference proteome</keyword>
<keyword evidence="6" id="KW-0378">Hydrolase</keyword>
<dbReference type="GO" id="GO:0006508">
    <property type="term" value="P:proteolysis"/>
    <property type="evidence" value="ECO:0007669"/>
    <property type="project" value="UniProtKB-KW"/>
</dbReference>
<dbReference type="GO" id="GO:0031647">
    <property type="term" value="P:regulation of protein stability"/>
    <property type="evidence" value="ECO:0007669"/>
    <property type="project" value="TreeGrafter"/>
</dbReference>
<comment type="catalytic activity">
    <reaction evidence="1">
        <text>Thiol-dependent hydrolysis of ester, thioester, amide, peptide and isopeptide bonds formed by the C-terminal Gly of ubiquitin (a 76-residue protein attached to proteins as an intracellular targeting signal).</text>
        <dbReference type="EC" id="3.4.19.12"/>
    </reaction>
</comment>
<dbReference type="GO" id="GO:0004843">
    <property type="term" value="F:cysteine-type deubiquitinase activity"/>
    <property type="evidence" value="ECO:0007669"/>
    <property type="project" value="UniProtKB-EC"/>
</dbReference>
<keyword evidence="7" id="KW-0788">Thiol protease</keyword>
<dbReference type="Pfam" id="PF00443">
    <property type="entry name" value="UCH"/>
    <property type="match status" value="1"/>
</dbReference>
<proteinExistence type="inferred from homology"/>
<dbReference type="Gene3D" id="3.90.70.10">
    <property type="entry name" value="Cysteine proteinases"/>
    <property type="match status" value="1"/>
</dbReference>
<dbReference type="Proteomes" id="UP000179807">
    <property type="component" value="Unassembled WGS sequence"/>
</dbReference>
<dbReference type="RefSeq" id="XP_068354570.1">
    <property type="nucleotide sequence ID" value="XM_068508116.1"/>
</dbReference>
<dbReference type="InterPro" id="IPR018200">
    <property type="entry name" value="USP_CS"/>
</dbReference>
<keyword evidence="4" id="KW-0645">Protease</keyword>
<dbReference type="OrthoDB" id="289038at2759"/>
<dbReference type="EMBL" id="MLAK01000912">
    <property type="protein sequence ID" value="OHT01434.1"/>
    <property type="molecule type" value="Genomic_DNA"/>
</dbReference>
<dbReference type="PROSITE" id="PS00973">
    <property type="entry name" value="USP_2"/>
    <property type="match status" value="1"/>
</dbReference>
<dbReference type="VEuPathDB" id="TrichDB:TRFO_31758"/>
<dbReference type="InterPro" id="IPR028889">
    <property type="entry name" value="USP"/>
</dbReference>
<evidence type="ECO:0000256" key="7">
    <source>
        <dbReference type="ARBA" id="ARBA00022807"/>
    </source>
</evidence>
<feature type="domain" description="USP" evidence="9">
    <location>
        <begin position="91"/>
        <end position="401"/>
    </location>
</feature>
<dbReference type="GeneID" id="94842820"/>
<evidence type="ECO:0000259" key="9">
    <source>
        <dbReference type="PROSITE" id="PS50235"/>
    </source>
</evidence>
<keyword evidence="5" id="KW-0833">Ubl conjugation pathway</keyword>
<dbReference type="InterPro" id="IPR001394">
    <property type="entry name" value="Peptidase_C19_UCH"/>
</dbReference>
<sequence>MISSFLNHSETKTQQNNEQTTSVSKQHVVRRHIPVSAKNSNLGNIQSLLVDSTAESNAVKTDRANPHQTTSNNIADVKKKVIYPNNPSVYRGLKNLGATCYMNSILQVLFHIPLFRKMIFNIKPGEKDEDRNILLHLQRVFALLQLSDYSVSTRNLARSFGWTNIETMAQQDIHEFDGEFLNKLDSEIRKIPENSNFDIISLFKGKYVSVFQCRNVDYTNQKFNEFLDLDLHVKGISSLEESFLLFTSLEPLEGNNQYSAGSYGQQDADFYTKLVELPPVLQLHLMRFDCDPDTHENVKIDTFFSFPKNIDLRDVLIDRNMNAVSQYELFGVLVHAGNIISGHYTAYLRPTPADSWFYFNDSEVHEVSESTAIENNFGGPDPEQNGKNKSYCAYMLIYIRTDYIDKLYFQVSNSEISNELKIYVRDIYAVISMKKEKKERENSQVKAYIVQVADLEYIADKTGRILFESNRTMPVERSMTLEAVYEMVAVTLETHPLFLTIWVVSDNMLQCKLNRKVGIVDDIMQFSFNSNSLKLFVEIDESQSLDNTAALNAALIQSLNPSYNQPFNPSINSNLNLSMNSELQQYEIVVLVYSYFPTFVRPFKFVSTVSVTLDEKVSSLFDSVRVTFDVPDKVRMKAYIVTDTNSHQQPIQIDDCETTIGSCNISNGSVIVIQPNPYQFRPAKDNDRVLEVGSNSAKVSKQDIAFSFMPDFVTTPPVDFLVYFEYLNNNRYITARLIEDPDTHIFLRFPESITVSVFKNFIANAFDVEYNEDFDFMGLYWKNSSLPILSHNNDDSNEKISSILLPDINEIMIRIFHSHSIHDILSVRRIIIHSFLTDGVASTTFAYFHESTPIPALLNLFNAGTKRYLRILQYNGFEISMPLINDKVVADLTNPIRIECIPKDQLNMPPTAFLIQVFQVKPGSRTPIDHLAPFLIHVLENDKFHDVKKRMKKYLKYRKVKESNSRFFVRINDKNVDLSNDFNMYQLKHVGSPIYIGDHKKSQNLGHNNGVKIYTE</sequence>
<dbReference type="GO" id="GO:0016579">
    <property type="term" value="P:protein deubiquitination"/>
    <property type="evidence" value="ECO:0007669"/>
    <property type="project" value="InterPro"/>
</dbReference>
<organism evidence="10 11">
    <name type="scientific">Tritrichomonas foetus</name>
    <dbReference type="NCBI Taxonomy" id="1144522"/>
    <lineage>
        <taxon>Eukaryota</taxon>
        <taxon>Metamonada</taxon>
        <taxon>Parabasalia</taxon>
        <taxon>Tritrichomonadida</taxon>
        <taxon>Tritrichomonadidae</taxon>
        <taxon>Tritrichomonas</taxon>
    </lineage>
</organism>
<evidence type="ECO:0000313" key="10">
    <source>
        <dbReference type="EMBL" id="OHT01434.1"/>
    </source>
</evidence>
<accession>A0A1J4JRQ8</accession>
<dbReference type="SUPFAM" id="SSF54001">
    <property type="entry name" value="Cysteine proteinases"/>
    <property type="match status" value="1"/>
</dbReference>
<evidence type="ECO:0000256" key="1">
    <source>
        <dbReference type="ARBA" id="ARBA00000707"/>
    </source>
</evidence>
<dbReference type="PROSITE" id="PS50235">
    <property type="entry name" value="USP_3"/>
    <property type="match status" value="1"/>
</dbReference>
<evidence type="ECO:0000256" key="5">
    <source>
        <dbReference type="ARBA" id="ARBA00022786"/>
    </source>
</evidence>
<gene>
    <name evidence="10" type="ORF">TRFO_31758</name>
</gene>
<protein>
    <recommendedName>
        <fullName evidence="3">ubiquitinyl hydrolase 1</fullName>
        <ecNumber evidence="3">3.4.19.12</ecNumber>
    </recommendedName>
</protein>
<dbReference type="GO" id="GO:0005634">
    <property type="term" value="C:nucleus"/>
    <property type="evidence" value="ECO:0007669"/>
    <property type="project" value="TreeGrafter"/>
</dbReference>
<dbReference type="PANTHER" id="PTHR24006:SF644">
    <property type="entry name" value="UBIQUITIN CARBOXYL-TERMINAL HYDROLASE 7"/>
    <property type="match status" value="1"/>
</dbReference>
<dbReference type="InterPro" id="IPR050164">
    <property type="entry name" value="Peptidase_C19"/>
</dbReference>
<feature type="compositionally biased region" description="Low complexity" evidence="8">
    <location>
        <begin position="12"/>
        <end position="21"/>
    </location>
</feature>